<name>A0AAD7TN60_9APHY</name>
<evidence type="ECO:0000259" key="2">
    <source>
        <dbReference type="Pfam" id="PF15926"/>
    </source>
</evidence>
<dbReference type="AlphaFoldDB" id="A0AAD7TN60"/>
<dbReference type="EMBL" id="JAPEVG010000323">
    <property type="protein sequence ID" value="KAJ8468737.1"/>
    <property type="molecule type" value="Genomic_DNA"/>
</dbReference>
<dbReference type="GO" id="GO:0016567">
    <property type="term" value="P:protein ubiquitination"/>
    <property type="evidence" value="ECO:0007669"/>
    <property type="project" value="TreeGrafter"/>
</dbReference>
<comment type="caution">
    <text evidence="3">The sequence shown here is derived from an EMBL/GenBank/DDBJ whole genome shotgun (WGS) entry which is preliminary data.</text>
</comment>
<dbReference type="InterPro" id="IPR052443">
    <property type="entry name" value="E3_ubiq-ligase_RNF220-like"/>
</dbReference>
<dbReference type="PANTHER" id="PTHR13459">
    <property type="entry name" value="E3 UBIQUITIN-PROTEIN LIGASE RNF220 ISOFORM X1"/>
    <property type="match status" value="1"/>
</dbReference>
<gene>
    <name evidence="3" type="ORF">ONZ51_g9452</name>
</gene>
<feature type="region of interest" description="Disordered" evidence="1">
    <location>
        <begin position="211"/>
        <end position="231"/>
    </location>
</feature>
<feature type="region of interest" description="Disordered" evidence="1">
    <location>
        <begin position="287"/>
        <end position="306"/>
    </location>
</feature>
<evidence type="ECO:0000313" key="3">
    <source>
        <dbReference type="EMBL" id="KAJ8468737.1"/>
    </source>
</evidence>
<dbReference type="PANTHER" id="PTHR13459:SF1">
    <property type="entry name" value="E3 UBIQUITIN-PROTEIN LIGASE RNF220 ISOFORM X1"/>
    <property type="match status" value="1"/>
</dbReference>
<accession>A0AAD7TN60</accession>
<sequence length="425" mass="46928">MSIRQAAKGKKRAIQQVLEEDETPSEPSSSTTPLAPSSPRAREKQPALPVKKPKRAETRKCPICEEPIPLRLLPKHAELEWERLEEIMRAIGSTEVLGEAEPDDGLSARARRSAMKARQTMKPSSSSTSEAALEQTMKTLRMLKRHRKQRHQRLRELTREDDDDDWWGARRRRDGSEEGTLCPVCGKMVPGDVDVVEAHVDSCLAHVRLTNEQQERRQSRRGSADVDGDFDIDVEGEEGLIPGVMEGVSFRGVGFDIPRRDAQDVDEEIDIDGEDEAVFGAPQFTEDDILGTSTVPPDTVSDTGTDADVDVGDASGEASAGDPRAVTLKDLVAQGEVVRKRVEDAKRTMEEVMGVSDVEQADVAVELARRAGDQGALVRALENKVRLLVGGVHQGILVDVTAVSYMPRSLRRTYRVDRLLAYLLP</sequence>
<dbReference type="Proteomes" id="UP001215151">
    <property type="component" value="Unassembled WGS sequence"/>
</dbReference>
<evidence type="ECO:0000313" key="4">
    <source>
        <dbReference type="Proteomes" id="UP001215151"/>
    </source>
</evidence>
<reference evidence="3" key="1">
    <citation type="submission" date="2022-11" db="EMBL/GenBank/DDBJ databases">
        <title>Genome Sequence of Cubamyces cubensis.</title>
        <authorList>
            <person name="Buettner E."/>
        </authorList>
    </citation>
    <scope>NUCLEOTIDE SEQUENCE</scope>
    <source>
        <strain evidence="3">MPL-01</strain>
    </source>
</reference>
<dbReference type="Gene3D" id="3.30.160.60">
    <property type="entry name" value="Classic Zinc Finger"/>
    <property type="match status" value="1"/>
</dbReference>
<feature type="domain" description="E3 ubiquitin-protein ligase RNF220 middle" evidence="2">
    <location>
        <begin position="57"/>
        <end position="290"/>
    </location>
</feature>
<dbReference type="Pfam" id="PF15926">
    <property type="entry name" value="RNF220"/>
    <property type="match status" value="1"/>
</dbReference>
<feature type="compositionally biased region" description="Low complexity" evidence="1">
    <location>
        <begin position="25"/>
        <end position="39"/>
    </location>
</feature>
<evidence type="ECO:0000256" key="1">
    <source>
        <dbReference type="SAM" id="MobiDB-lite"/>
    </source>
</evidence>
<proteinExistence type="predicted"/>
<dbReference type="GO" id="GO:0061630">
    <property type="term" value="F:ubiquitin protein ligase activity"/>
    <property type="evidence" value="ECO:0007669"/>
    <property type="project" value="TreeGrafter"/>
</dbReference>
<organism evidence="3 4">
    <name type="scientific">Trametes cubensis</name>
    <dbReference type="NCBI Taxonomy" id="1111947"/>
    <lineage>
        <taxon>Eukaryota</taxon>
        <taxon>Fungi</taxon>
        <taxon>Dikarya</taxon>
        <taxon>Basidiomycota</taxon>
        <taxon>Agaricomycotina</taxon>
        <taxon>Agaricomycetes</taxon>
        <taxon>Polyporales</taxon>
        <taxon>Polyporaceae</taxon>
        <taxon>Trametes</taxon>
    </lineage>
</organism>
<keyword evidence="4" id="KW-1185">Reference proteome</keyword>
<feature type="region of interest" description="Disordered" evidence="1">
    <location>
        <begin position="1"/>
        <end position="59"/>
    </location>
</feature>
<protein>
    <recommendedName>
        <fullName evidence="2">E3 ubiquitin-protein ligase RNF220 middle domain-containing protein</fullName>
    </recommendedName>
</protein>
<dbReference type="InterPro" id="IPR031824">
    <property type="entry name" value="RNF220_mid"/>
</dbReference>